<dbReference type="Pfam" id="PF04060">
    <property type="entry name" value="FeS"/>
    <property type="match status" value="1"/>
</dbReference>
<evidence type="ECO:0000313" key="7">
    <source>
        <dbReference type="Proteomes" id="UP000199611"/>
    </source>
</evidence>
<dbReference type="InterPro" id="IPR051069">
    <property type="entry name" value="ACDS_complex_subunit"/>
</dbReference>
<dbReference type="InterPro" id="IPR007202">
    <property type="entry name" value="4Fe-4S_dom"/>
</dbReference>
<keyword evidence="2" id="KW-0479">Metal-binding</keyword>
<evidence type="ECO:0000256" key="4">
    <source>
        <dbReference type="ARBA" id="ARBA00023014"/>
    </source>
</evidence>
<dbReference type="PANTHER" id="PTHR36214:SF3">
    <property type="entry name" value="ACETYL-COA DECARBONYLASE_SYNTHASE COMPLEX SUBUNIT GAMMA"/>
    <property type="match status" value="1"/>
</dbReference>
<accession>A0A1I4RBW0</accession>
<dbReference type="GO" id="GO:0046872">
    <property type="term" value="F:metal ion binding"/>
    <property type="evidence" value="ECO:0007669"/>
    <property type="project" value="UniProtKB-KW"/>
</dbReference>
<dbReference type="InterPro" id="IPR024264">
    <property type="entry name" value="DUF3786"/>
</dbReference>
<dbReference type="EMBL" id="FOUU01000001">
    <property type="protein sequence ID" value="SFM49526.1"/>
    <property type="molecule type" value="Genomic_DNA"/>
</dbReference>
<dbReference type="GO" id="GO:0051539">
    <property type="term" value="F:4 iron, 4 sulfur cluster binding"/>
    <property type="evidence" value="ECO:0007669"/>
    <property type="project" value="UniProtKB-KW"/>
</dbReference>
<keyword evidence="7" id="KW-1185">Reference proteome</keyword>
<evidence type="ECO:0000256" key="1">
    <source>
        <dbReference type="ARBA" id="ARBA00022485"/>
    </source>
</evidence>
<organism evidence="6 7">
    <name type="scientific">Thermodesulforhabdus norvegica</name>
    <dbReference type="NCBI Taxonomy" id="39841"/>
    <lineage>
        <taxon>Bacteria</taxon>
        <taxon>Pseudomonadati</taxon>
        <taxon>Thermodesulfobacteriota</taxon>
        <taxon>Syntrophobacteria</taxon>
        <taxon>Syntrophobacterales</taxon>
        <taxon>Thermodesulforhabdaceae</taxon>
        <taxon>Thermodesulforhabdus</taxon>
    </lineage>
</organism>
<evidence type="ECO:0000259" key="5">
    <source>
        <dbReference type="PROSITE" id="PS51656"/>
    </source>
</evidence>
<evidence type="ECO:0000313" key="6">
    <source>
        <dbReference type="EMBL" id="SFM49526.1"/>
    </source>
</evidence>
<dbReference type="AlphaFoldDB" id="A0A1I4RBW0"/>
<dbReference type="Pfam" id="PF12654">
    <property type="entry name" value="DUF3786"/>
    <property type="match status" value="1"/>
</dbReference>
<keyword evidence="3" id="KW-0408">Iron</keyword>
<name>A0A1I4RBW0_9BACT</name>
<gene>
    <name evidence="6" type="ORF">SAMN05660836_00522</name>
</gene>
<dbReference type="Proteomes" id="UP000199611">
    <property type="component" value="Unassembled WGS sequence"/>
</dbReference>
<keyword evidence="4" id="KW-0411">Iron-sulfur</keyword>
<feature type="domain" description="4Fe-4S" evidence="5">
    <location>
        <begin position="8"/>
        <end position="69"/>
    </location>
</feature>
<evidence type="ECO:0000256" key="2">
    <source>
        <dbReference type="ARBA" id="ARBA00022723"/>
    </source>
</evidence>
<proteinExistence type="predicted"/>
<dbReference type="PROSITE" id="PS51656">
    <property type="entry name" value="4FE4S"/>
    <property type="match status" value="1"/>
</dbReference>
<dbReference type="Gene3D" id="1.10.15.40">
    <property type="entry name" value="Electron transport complex subunit B, putative Fe-S cluster"/>
    <property type="match status" value="1"/>
</dbReference>
<dbReference type="STRING" id="39841.SAMN05660836_00522"/>
<keyword evidence="1" id="KW-0004">4Fe-4S</keyword>
<reference evidence="6 7" key="1">
    <citation type="submission" date="2016-10" db="EMBL/GenBank/DDBJ databases">
        <authorList>
            <person name="de Groot N.N."/>
        </authorList>
    </citation>
    <scope>NUCLEOTIDE SEQUENCE [LARGE SCALE GENOMIC DNA]</scope>
    <source>
        <strain evidence="6 7">DSM 9990</strain>
    </source>
</reference>
<protein>
    <submittedName>
        <fullName evidence="6">Putative Fe-S cluster</fullName>
    </submittedName>
</protein>
<dbReference type="RefSeq" id="WP_177193495.1">
    <property type="nucleotide sequence ID" value="NZ_FOUU01000001.1"/>
</dbReference>
<evidence type="ECO:0000256" key="3">
    <source>
        <dbReference type="ARBA" id="ARBA00023004"/>
    </source>
</evidence>
<sequence length="276" mass="31129">MKEGVGLSTKRHIVPLQVYKFTPKTNCKECSYPSCLAFATHVVKGEARINDCPYISPEIKKELDERIRNQLSEGVGTKLEAFEFVRREFASKDMEELAGRHGLEITEFQAQRGIVVPYLGTSVVVTSKDIYNPEGQRISEKEKIFIYNYLLQGEGEPSGKWVGMEYFPGSISKVKTLENHCEKPLGEAFRGRVEALKAKASEKGNILPEYEGADVAILFNVFPKLSILLLFWDADPDDPFPARAKFLYDEKALQIIDLESLTFISEHIAESLLAKD</sequence>
<dbReference type="PANTHER" id="PTHR36214">
    <property type="match status" value="1"/>
</dbReference>